<dbReference type="EMBL" id="JAETWB010000001">
    <property type="protein sequence ID" value="MBL6076783.1"/>
    <property type="molecule type" value="Genomic_DNA"/>
</dbReference>
<dbReference type="Gene3D" id="2.60.60.40">
    <property type="match status" value="2"/>
</dbReference>
<feature type="domain" description="Carbohydrate binding module xylan-binding" evidence="2">
    <location>
        <begin position="249"/>
        <end position="339"/>
    </location>
</feature>
<reference evidence="3 4" key="1">
    <citation type="submission" date="2021-01" db="EMBL/GenBank/DDBJ databases">
        <title>Belnapia mucosa sp. nov. and Belnapia arida sp. nov., isolated from the Tabernas Desert (Almeria, Spain).</title>
        <authorList>
            <person name="Molina-Menor E."/>
            <person name="Vidal-Verdu A."/>
            <person name="Calonge A."/>
            <person name="Satari L."/>
            <person name="Pereto J."/>
            <person name="Porcar M."/>
        </authorList>
    </citation>
    <scope>NUCLEOTIDE SEQUENCE [LARGE SCALE GENOMIC DNA]</scope>
    <source>
        <strain evidence="3 4">T18</strain>
    </source>
</reference>
<feature type="compositionally biased region" description="Pro residues" evidence="1">
    <location>
        <begin position="220"/>
        <end position="231"/>
    </location>
</feature>
<dbReference type="RefSeq" id="WP_202829950.1">
    <property type="nucleotide sequence ID" value="NZ_JAETWB010000001.1"/>
</dbReference>
<protein>
    <recommendedName>
        <fullName evidence="2">Carbohydrate binding module xylan-binding domain-containing protein</fullName>
    </recommendedName>
</protein>
<name>A0ABS1TWG9_9PROT</name>
<sequence length="575" mass="60013">MTTDVNILIRGQSNALLFVANGGARDLEKQLEANLPGVNVNLIQHYGDKNSTIYSGTAFLKWDTDGQQQGLLNYVKAEPADIKDNPTVTLWMHNEYDGNTGGVTTATWVSEVKTDAAMVRSALGQDASTTPYVFTYVPYAYAQGNSPANIQAGMRQLSADPSFNASFDSTAMNGLRMDGDGYAHSSHMGQQDAMLVADRLADSMKGIVSDLAKGSGSTPTPKPPVPTPPKPAPDDGIVKTIGSGSDSLVLKISQDSWNGSAQYTISVDGKQIGGTQTARASHAAGQDDIITVKGDWATGAHKVTVNFLNDAWGGSAATDRNLHVDGITYNGKALAKGTADLLRNGPVDFAFTDGAAAPAPSPGPGAGTGTAVVKTIGAGADSLVLKVSQDAWQGNAQYSVFVDGKQIGGTLTAGALHGSGNEDKLTVKGDWSTGDHKLTVRFLNDAAGPGGDRNLYVEDASFNDATLGKHYSVFNINGPDDFRFTKTADGLGATFSGTTGKDVFTVQHGDGDMVIANFTAGTDKLKFEGFDKATMHMVAASEGGVSGTLVIFDATAENVFLPYVTNLAVADTLFV</sequence>
<proteinExistence type="predicted"/>
<organism evidence="3 4">
    <name type="scientific">Belnapia arida</name>
    <dbReference type="NCBI Taxonomy" id="2804533"/>
    <lineage>
        <taxon>Bacteria</taxon>
        <taxon>Pseudomonadati</taxon>
        <taxon>Pseudomonadota</taxon>
        <taxon>Alphaproteobacteria</taxon>
        <taxon>Acetobacterales</taxon>
        <taxon>Roseomonadaceae</taxon>
        <taxon>Belnapia</taxon>
    </lineage>
</organism>
<dbReference type="Pfam" id="PF16841">
    <property type="entry name" value="CBM60"/>
    <property type="match status" value="2"/>
</dbReference>
<dbReference type="Proteomes" id="UP000660885">
    <property type="component" value="Unassembled WGS sequence"/>
</dbReference>
<evidence type="ECO:0000256" key="1">
    <source>
        <dbReference type="SAM" id="MobiDB-lite"/>
    </source>
</evidence>
<evidence type="ECO:0000259" key="2">
    <source>
        <dbReference type="Pfam" id="PF16841"/>
    </source>
</evidence>
<comment type="caution">
    <text evidence="3">The sequence shown here is derived from an EMBL/GenBank/DDBJ whole genome shotgun (WGS) entry which is preliminary data.</text>
</comment>
<accession>A0ABS1TWG9</accession>
<keyword evidence="4" id="KW-1185">Reference proteome</keyword>
<evidence type="ECO:0000313" key="4">
    <source>
        <dbReference type="Proteomes" id="UP000660885"/>
    </source>
</evidence>
<gene>
    <name evidence="3" type="ORF">JMJ56_02115</name>
</gene>
<feature type="region of interest" description="Disordered" evidence="1">
    <location>
        <begin position="209"/>
        <end position="234"/>
    </location>
</feature>
<dbReference type="InterPro" id="IPR031768">
    <property type="entry name" value="CBM60_xylan-bd"/>
</dbReference>
<evidence type="ECO:0000313" key="3">
    <source>
        <dbReference type="EMBL" id="MBL6076783.1"/>
    </source>
</evidence>
<feature type="domain" description="Carbohydrate binding module xylan-binding" evidence="2">
    <location>
        <begin position="383"/>
        <end position="468"/>
    </location>
</feature>